<dbReference type="InterPro" id="IPR035969">
    <property type="entry name" value="Rab-GAP_TBC_sf"/>
</dbReference>
<dbReference type="Gene3D" id="1.10.472.80">
    <property type="entry name" value="Ypt/Rab-GAP domain of gyp1p, domain 3"/>
    <property type="match status" value="1"/>
</dbReference>
<gene>
    <name evidence="3" type="ORF">TEOVI_000600200</name>
</gene>
<keyword evidence="4" id="KW-1185">Reference proteome</keyword>
<dbReference type="AlphaFoldDB" id="A0A1G4I7N1"/>
<dbReference type="RefSeq" id="XP_067079196.1">
    <property type="nucleotide sequence ID" value="XM_067223095.1"/>
</dbReference>
<feature type="compositionally biased region" description="Polar residues" evidence="1">
    <location>
        <begin position="224"/>
        <end position="237"/>
    </location>
</feature>
<dbReference type="PANTHER" id="PTHR16110:SF1">
    <property type="entry name" value="TBC1 DOMAIN FAMILY MEMBER 19"/>
    <property type="match status" value="1"/>
</dbReference>
<comment type="caution">
    <text evidence="3">The sequence shown here is derived from an EMBL/GenBank/DDBJ whole genome shotgun (WGS) entry which is preliminary data.</text>
</comment>
<protein>
    <submittedName>
        <fullName evidence="3">Rab-GTPase-TBC domain containing protein, putative</fullName>
    </submittedName>
</protein>
<evidence type="ECO:0000313" key="4">
    <source>
        <dbReference type="Proteomes" id="UP000195570"/>
    </source>
</evidence>
<evidence type="ECO:0000259" key="2">
    <source>
        <dbReference type="Pfam" id="PF00566"/>
    </source>
</evidence>
<sequence>MMTKTYGSKNPSSNVPLHLAGPPPFAFSDGRAPTRGNMRSFPTPSSAGLSSSVHLPPRSQGSDRRSFVLSEISGASDQLLRTLHRELCNLSAHTESGVSRSCRGESTNRDSASPSRANITGHGFDEQAPISQLSSEEVRTALSLIIHKQNLDLKSRHQRLRQLAEENKKGDTMGTSSDGGVLNEPCCLVLHRILAEARRRWMRILSSRVQGLKKELPVREHPQSNDAHTTSGVSNANALDDSISGVDSDEEMEWSVEHLYETLVSGLNSTVTEELIVTEILGGDTTALHDGIDAFGLLTVFRAPVQAMLVQHQEALAPSLSTLRQYFAALHPSAGCPRAHGSASRAAACSAYSQLNDFLNPGGSTPKSVAAALRRGASPSMRRLLYARALQLQLVVLEGGSTNNAPGELHGSNCGDVIGRCVSFGTSRNLESMRRRVHHKYAVKGMEVTVKVLQAVVKVDNMQSVGDSDRYFIFLDETEALGTTLIVDKDVSDVHLKSTLAQLGRPPEQIESYLVYLLHADVPSADAGQQRTQQQHQQTKTQHLLPSGFFPVEKCTLLIAPICYITGDTTEQYSLVVALFGQLWCRLQGPTPELAQCCWIFESLVVRFAAPACLHATRALRYPPLRLALRWMMTAFADVLEPNELLNLWDLVLSYHIEEVFSGHTSLSLPMCACGRSRGSQRLLPAPCALWLLPIVAASIFVYRAPLVERCGTAEEMLLLFTTGHHLRCRPLLQYLLFMAK</sequence>
<feature type="compositionally biased region" description="Polar residues" evidence="1">
    <location>
        <begin position="1"/>
        <end position="15"/>
    </location>
</feature>
<dbReference type="GeneID" id="92379941"/>
<dbReference type="InterPro" id="IPR042507">
    <property type="entry name" value="TBC1D19"/>
</dbReference>
<dbReference type="InterPro" id="IPR000195">
    <property type="entry name" value="Rab-GAP-TBC_dom"/>
</dbReference>
<evidence type="ECO:0000313" key="3">
    <source>
        <dbReference type="EMBL" id="SCU67949.1"/>
    </source>
</evidence>
<name>A0A1G4I7N1_TRYEQ</name>
<feature type="compositionally biased region" description="Polar residues" evidence="1">
    <location>
        <begin position="109"/>
        <end position="118"/>
    </location>
</feature>
<dbReference type="SUPFAM" id="SSF47923">
    <property type="entry name" value="Ypt/Rab-GAP domain of gyp1p"/>
    <property type="match status" value="1"/>
</dbReference>
<dbReference type="Pfam" id="PF00566">
    <property type="entry name" value="RabGAP-TBC"/>
    <property type="match status" value="1"/>
</dbReference>
<proteinExistence type="predicted"/>
<feature type="compositionally biased region" description="Polar residues" evidence="1">
    <location>
        <begin position="40"/>
        <end position="53"/>
    </location>
</feature>
<dbReference type="Proteomes" id="UP000195570">
    <property type="component" value="Unassembled WGS sequence"/>
</dbReference>
<evidence type="ECO:0000256" key="1">
    <source>
        <dbReference type="SAM" id="MobiDB-lite"/>
    </source>
</evidence>
<feature type="region of interest" description="Disordered" evidence="1">
    <location>
        <begin position="1"/>
        <end position="65"/>
    </location>
</feature>
<accession>A0A1G4I7N1</accession>
<feature type="region of interest" description="Disordered" evidence="1">
    <location>
        <begin position="94"/>
        <end position="125"/>
    </location>
</feature>
<feature type="region of interest" description="Disordered" evidence="1">
    <location>
        <begin position="215"/>
        <end position="242"/>
    </location>
</feature>
<dbReference type="PANTHER" id="PTHR16110">
    <property type="entry name" value="TBC1 DOMAIN FAMILY MEMBER 19"/>
    <property type="match status" value="1"/>
</dbReference>
<dbReference type="EMBL" id="CZPT02000860">
    <property type="protein sequence ID" value="SCU67949.1"/>
    <property type="molecule type" value="Genomic_DNA"/>
</dbReference>
<feature type="domain" description="Rab-GAP TBC" evidence="2">
    <location>
        <begin position="559"/>
        <end position="657"/>
    </location>
</feature>
<dbReference type="VEuPathDB" id="TriTrypDB:TEOVI_000600200"/>
<organism evidence="3 4">
    <name type="scientific">Trypanosoma equiperdum</name>
    <dbReference type="NCBI Taxonomy" id="5694"/>
    <lineage>
        <taxon>Eukaryota</taxon>
        <taxon>Discoba</taxon>
        <taxon>Euglenozoa</taxon>
        <taxon>Kinetoplastea</taxon>
        <taxon>Metakinetoplastina</taxon>
        <taxon>Trypanosomatida</taxon>
        <taxon>Trypanosomatidae</taxon>
        <taxon>Trypanosoma</taxon>
    </lineage>
</organism>
<reference evidence="3" key="1">
    <citation type="submission" date="2016-09" db="EMBL/GenBank/DDBJ databases">
        <authorList>
            <person name="Hebert L."/>
            <person name="Moumen B."/>
        </authorList>
    </citation>
    <scope>NUCLEOTIDE SEQUENCE [LARGE SCALE GENOMIC DNA]</scope>
    <source>
        <strain evidence="3">OVI</strain>
    </source>
</reference>